<dbReference type="Proteomes" id="UP000054995">
    <property type="component" value="Unassembled WGS sequence"/>
</dbReference>
<feature type="non-terminal residue" evidence="1">
    <location>
        <position position="97"/>
    </location>
</feature>
<name>A0A0V1E4M4_TRIPS</name>
<sequence>LRQSKLSLTHLFSAESLGFPRSRVGGACASLAQRARKSLHSPLSKGRELHAPGRGPFLVSPSSTCFKYFMYHSGHACHFAELIYARLYLIVVVALFL</sequence>
<evidence type="ECO:0000313" key="2">
    <source>
        <dbReference type="Proteomes" id="UP000054995"/>
    </source>
</evidence>
<gene>
    <name evidence="1" type="ORF">T4D_3229</name>
</gene>
<feature type="non-terminal residue" evidence="1">
    <location>
        <position position="1"/>
    </location>
</feature>
<accession>A0A0V1E4M4</accession>
<organism evidence="1 2">
    <name type="scientific">Trichinella pseudospiralis</name>
    <name type="common">Parasitic roundworm</name>
    <dbReference type="NCBI Taxonomy" id="6337"/>
    <lineage>
        <taxon>Eukaryota</taxon>
        <taxon>Metazoa</taxon>
        <taxon>Ecdysozoa</taxon>
        <taxon>Nematoda</taxon>
        <taxon>Enoplea</taxon>
        <taxon>Dorylaimia</taxon>
        <taxon>Trichinellida</taxon>
        <taxon>Trichinellidae</taxon>
        <taxon>Trichinella</taxon>
    </lineage>
</organism>
<keyword evidence="2" id="KW-1185">Reference proteome</keyword>
<dbReference type="AlphaFoldDB" id="A0A0V1E4M4"/>
<comment type="caution">
    <text evidence="1">The sequence shown here is derived from an EMBL/GenBank/DDBJ whole genome shotgun (WGS) entry which is preliminary data.</text>
</comment>
<evidence type="ECO:0000313" key="1">
    <source>
        <dbReference type="EMBL" id="KRY68552.1"/>
    </source>
</evidence>
<proteinExistence type="predicted"/>
<dbReference type="OrthoDB" id="5920410at2759"/>
<reference evidence="1 2" key="1">
    <citation type="submission" date="2015-01" db="EMBL/GenBank/DDBJ databases">
        <title>Evolution of Trichinella species and genotypes.</title>
        <authorList>
            <person name="Korhonen P.K."/>
            <person name="Edoardo P."/>
            <person name="Giuseppe L.R."/>
            <person name="Gasser R.B."/>
        </authorList>
    </citation>
    <scope>NUCLEOTIDE SEQUENCE [LARGE SCALE GENOMIC DNA]</scope>
    <source>
        <strain evidence="1">ISS470</strain>
    </source>
</reference>
<protein>
    <submittedName>
        <fullName evidence="1">Uncharacterized protein</fullName>
    </submittedName>
</protein>
<dbReference type="EMBL" id="JYDT01001162">
    <property type="protein sequence ID" value="KRY68552.1"/>
    <property type="molecule type" value="Genomic_DNA"/>
</dbReference>